<accession>A0A4Z2ESB4</accession>
<evidence type="ECO:0000313" key="3">
    <source>
        <dbReference type="Proteomes" id="UP000314294"/>
    </source>
</evidence>
<evidence type="ECO:0000313" key="2">
    <source>
        <dbReference type="EMBL" id="TNN31699.1"/>
    </source>
</evidence>
<keyword evidence="3" id="KW-1185">Reference proteome</keyword>
<evidence type="ECO:0000256" key="1">
    <source>
        <dbReference type="SAM" id="MobiDB-lite"/>
    </source>
</evidence>
<feature type="region of interest" description="Disordered" evidence="1">
    <location>
        <begin position="44"/>
        <end position="88"/>
    </location>
</feature>
<proteinExistence type="predicted"/>
<reference evidence="2 3" key="1">
    <citation type="submission" date="2019-03" db="EMBL/GenBank/DDBJ databases">
        <title>First draft genome of Liparis tanakae, snailfish: a comprehensive survey of snailfish specific genes.</title>
        <authorList>
            <person name="Kim W."/>
            <person name="Song I."/>
            <person name="Jeong J.-H."/>
            <person name="Kim D."/>
            <person name="Kim S."/>
            <person name="Ryu S."/>
            <person name="Song J.Y."/>
            <person name="Lee S.K."/>
        </authorList>
    </citation>
    <scope>NUCLEOTIDE SEQUENCE [LARGE SCALE GENOMIC DNA]</scope>
    <source>
        <tissue evidence="2">Muscle</tissue>
    </source>
</reference>
<dbReference type="AlphaFoldDB" id="A0A4Z2ESB4"/>
<feature type="region of interest" description="Disordered" evidence="1">
    <location>
        <begin position="1"/>
        <end position="20"/>
    </location>
</feature>
<dbReference type="Proteomes" id="UP000314294">
    <property type="component" value="Unassembled WGS sequence"/>
</dbReference>
<name>A0A4Z2ESB4_9TELE</name>
<protein>
    <submittedName>
        <fullName evidence="2">Uncharacterized protein</fullName>
    </submittedName>
</protein>
<comment type="caution">
    <text evidence="2">The sequence shown here is derived from an EMBL/GenBank/DDBJ whole genome shotgun (WGS) entry which is preliminary data.</text>
</comment>
<dbReference type="EMBL" id="SRLO01003227">
    <property type="protein sequence ID" value="TNN31699.1"/>
    <property type="molecule type" value="Genomic_DNA"/>
</dbReference>
<sequence length="156" mass="16342">MVGLSTASDRVIQPSASGSETDLQVLGVSLGAISHQLDDDGVGGLSCAHGRVSGGSRGSPGDEEDDPERLPGDREERDGRSEAVKLQPKNTAAVIAREKELPCVGCVEKADARQLFPPRDDGGSVLRLHRLHGLGAAIALFTIAREPLRVIFLIAG</sequence>
<feature type="compositionally biased region" description="Basic and acidic residues" evidence="1">
    <location>
        <begin position="68"/>
        <end position="83"/>
    </location>
</feature>
<organism evidence="2 3">
    <name type="scientific">Liparis tanakae</name>
    <name type="common">Tanaka's snailfish</name>
    <dbReference type="NCBI Taxonomy" id="230148"/>
    <lineage>
        <taxon>Eukaryota</taxon>
        <taxon>Metazoa</taxon>
        <taxon>Chordata</taxon>
        <taxon>Craniata</taxon>
        <taxon>Vertebrata</taxon>
        <taxon>Euteleostomi</taxon>
        <taxon>Actinopterygii</taxon>
        <taxon>Neopterygii</taxon>
        <taxon>Teleostei</taxon>
        <taxon>Neoteleostei</taxon>
        <taxon>Acanthomorphata</taxon>
        <taxon>Eupercaria</taxon>
        <taxon>Perciformes</taxon>
        <taxon>Cottioidei</taxon>
        <taxon>Cottales</taxon>
        <taxon>Liparidae</taxon>
        <taxon>Liparis</taxon>
    </lineage>
</organism>
<gene>
    <name evidence="2" type="ORF">EYF80_058141</name>
</gene>